<accession>A0ABP1ECZ1</accession>
<dbReference type="Pfam" id="PF08240">
    <property type="entry name" value="ADH_N"/>
    <property type="match status" value="1"/>
</dbReference>
<name>A0ABP1ECZ1_9APHY</name>
<dbReference type="SUPFAM" id="SSF51735">
    <property type="entry name" value="NAD(P)-binding Rossmann-fold domains"/>
    <property type="match status" value="1"/>
</dbReference>
<organism evidence="2 3">
    <name type="scientific">Somion occarium</name>
    <dbReference type="NCBI Taxonomy" id="3059160"/>
    <lineage>
        <taxon>Eukaryota</taxon>
        <taxon>Fungi</taxon>
        <taxon>Dikarya</taxon>
        <taxon>Basidiomycota</taxon>
        <taxon>Agaricomycotina</taxon>
        <taxon>Agaricomycetes</taxon>
        <taxon>Polyporales</taxon>
        <taxon>Cerrenaceae</taxon>
        <taxon>Somion</taxon>
    </lineage>
</organism>
<evidence type="ECO:0000313" key="2">
    <source>
        <dbReference type="EMBL" id="CAL1717313.1"/>
    </source>
</evidence>
<dbReference type="InterPro" id="IPR013154">
    <property type="entry name" value="ADH-like_N"/>
</dbReference>
<gene>
    <name evidence="2" type="ORF">GFSPODELE1_LOCUS11161</name>
</gene>
<keyword evidence="3" id="KW-1185">Reference proteome</keyword>
<dbReference type="Pfam" id="PF00107">
    <property type="entry name" value="ADH_zinc_N"/>
    <property type="match status" value="1"/>
</dbReference>
<dbReference type="InterPro" id="IPR047122">
    <property type="entry name" value="Trans-enoyl_RdTase-like"/>
</dbReference>
<evidence type="ECO:0000259" key="1">
    <source>
        <dbReference type="SMART" id="SM00829"/>
    </source>
</evidence>
<dbReference type="Gene3D" id="3.40.50.720">
    <property type="entry name" value="NAD(P)-binding Rossmann-like Domain"/>
    <property type="match status" value="1"/>
</dbReference>
<dbReference type="Gene3D" id="3.90.180.10">
    <property type="entry name" value="Medium-chain alcohol dehydrogenases, catalytic domain"/>
    <property type="match status" value="1"/>
</dbReference>
<dbReference type="SUPFAM" id="SSF50129">
    <property type="entry name" value="GroES-like"/>
    <property type="match status" value="1"/>
</dbReference>
<evidence type="ECO:0000313" key="3">
    <source>
        <dbReference type="Proteomes" id="UP001497453"/>
    </source>
</evidence>
<protein>
    <recommendedName>
        <fullName evidence="1">Enoyl reductase (ER) domain-containing protein</fullName>
    </recommendedName>
</protein>
<dbReference type="EMBL" id="OZ037952">
    <property type="protein sequence ID" value="CAL1717313.1"/>
    <property type="molecule type" value="Genomic_DNA"/>
</dbReference>
<dbReference type="InterPro" id="IPR011032">
    <property type="entry name" value="GroES-like_sf"/>
</dbReference>
<dbReference type="InterPro" id="IPR020843">
    <property type="entry name" value="ER"/>
</dbReference>
<feature type="domain" description="Enoyl reductase (ER)" evidence="1">
    <location>
        <begin position="17"/>
        <end position="353"/>
    </location>
</feature>
<dbReference type="SMART" id="SM00829">
    <property type="entry name" value="PKS_ER"/>
    <property type="match status" value="1"/>
</dbReference>
<dbReference type="Proteomes" id="UP001497453">
    <property type="component" value="Chromosome 9"/>
</dbReference>
<dbReference type="PANTHER" id="PTHR45348:SF2">
    <property type="entry name" value="ZINC-TYPE ALCOHOL DEHYDROGENASE-LIKE PROTEIN C2E1P3.01"/>
    <property type="match status" value="1"/>
</dbReference>
<dbReference type="InterPro" id="IPR013149">
    <property type="entry name" value="ADH-like_C"/>
</dbReference>
<proteinExistence type="predicted"/>
<dbReference type="InterPro" id="IPR036291">
    <property type="entry name" value="NAD(P)-bd_dom_sf"/>
</dbReference>
<dbReference type="PANTHER" id="PTHR45348">
    <property type="entry name" value="HYPOTHETICAL OXIDOREDUCTASE (EUROFUNG)"/>
    <property type="match status" value="1"/>
</dbReference>
<reference evidence="3" key="1">
    <citation type="submission" date="2024-04" db="EMBL/GenBank/DDBJ databases">
        <authorList>
            <person name="Shaw F."/>
            <person name="Minotto A."/>
        </authorList>
    </citation>
    <scope>NUCLEOTIDE SEQUENCE [LARGE SCALE GENOMIC DNA]</scope>
</reference>
<sequence length="359" mass="38226">MSIPTGQKALLLPSKQGEFVVDTVDVPNPDAGEVLVRIEAASLSHLELLMQRTGIYITSYPAILGLDAAGVVVAVGDEVENVSLGDRVLFVANFNLANRFAAQQQYAVMKANLTSKIPPNITFDEAATLPCNLTTAVNGLYSSVAFVAGGIQRGGANLTPFWKEGGRGKYAAQPIVILGGSSSVGQYAIQLARISGFSPIITTASPKNADFVTSFGATHVLDRNLSREVLIAKIREITSQPVHLVYDAVSFPETQNVAYDILAPGGTLIVVVRPAIDQAKLTVDKSVYVVFGSPHIPEYADFDAEIYRILPELLSSGEIKPNIPEVVPGGLSGIPGGLERLKRNEVSARKLVVHPPETL</sequence>
<dbReference type="CDD" id="cd08249">
    <property type="entry name" value="enoyl_reductase_like"/>
    <property type="match status" value="1"/>
</dbReference>